<feature type="region of interest" description="Disordered" evidence="4">
    <location>
        <begin position="1"/>
        <end position="33"/>
    </location>
</feature>
<dbReference type="GO" id="GO:0140662">
    <property type="term" value="F:ATP-dependent protein folding chaperone"/>
    <property type="evidence" value="ECO:0007669"/>
    <property type="project" value="InterPro"/>
</dbReference>
<dbReference type="PANTHER" id="PTHR14187">
    <property type="entry name" value="ALPHA KINASE/ELONGATION FACTOR 2 KINASE"/>
    <property type="match status" value="1"/>
</dbReference>
<keyword evidence="2" id="KW-0547">Nucleotide-binding</keyword>
<dbReference type="Gene3D" id="3.90.640.10">
    <property type="entry name" value="Actin, Chain A, domain 4"/>
    <property type="match status" value="1"/>
</dbReference>
<evidence type="ECO:0000256" key="2">
    <source>
        <dbReference type="ARBA" id="ARBA00022741"/>
    </source>
</evidence>
<evidence type="ECO:0000256" key="3">
    <source>
        <dbReference type="ARBA" id="ARBA00022840"/>
    </source>
</evidence>
<dbReference type="EMBL" id="NEDP02005509">
    <property type="protein sequence ID" value="OWF39789.1"/>
    <property type="molecule type" value="Genomic_DNA"/>
</dbReference>
<sequence length="599" mass="67726">MADERVEEQIETSEGVIPGGEDVAGTRRRSSSGTDKPIVAAIDFGTTYSGYAFTFRSEYEKSAGAREIFSNRWSSNVGALLSAKAPTTALFDPEMTFHSFGYEAEEKYADLIQEKQQKEWHCFRRFKMKLHDRLILRRELEITDEAGRLFPAKKVFAESIRYLRNEVVATIEKRNPMKNKDMIHWVLTIPAIWTEPAKQFMREAATEAGIPTADLQIALEPEAAAVYCRSLPEGTLVDSQDREVTDAFRPGGSYMIVDLGGGTVDTTVHEVAEDGRLMEVRQASGGPWGGTSVDDTFYDFIVNKFGSEFIEQFKRTRASDWMVLSMEFETKKRQLKYESERQIGIKIPNRLIAESNLPVGSLTSYDKLRVENEDFKQFFHPSTEDIISHVRTVLAEVDGVNVILLVGGYSQSDYVTNLMKIAFPDERIVIPLQAEAAVMHGAVLFGFEPRSVSVRICRHTYGISCRKVFIEGVHPPEYRKVVDGTARCLHMFSSIAMRGERVLLSDIRENKFTSSHQDEARRFKQIGFPVYASTATCPTYTTEDNCTLLGMIIVHPPENGWPPVVNYRVETFFGRTEFQVKVVNDVNGSELKSKFDFLS</sequence>
<dbReference type="Gene3D" id="3.30.420.40">
    <property type="match status" value="2"/>
</dbReference>
<name>A0A1C9U313_MIZYE</name>
<dbReference type="Pfam" id="PF00012">
    <property type="entry name" value="HSP70"/>
    <property type="match status" value="1"/>
</dbReference>
<proteinExistence type="evidence at transcript level"/>
<feature type="compositionally biased region" description="Acidic residues" evidence="4">
    <location>
        <begin position="1"/>
        <end position="11"/>
    </location>
</feature>
<dbReference type="InterPro" id="IPR043129">
    <property type="entry name" value="ATPase_NBD"/>
</dbReference>
<keyword evidence="5" id="KW-0346">Stress response</keyword>
<evidence type="ECO:0000313" key="5">
    <source>
        <dbReference type="EMBL" id="AOR17371.1"/>
    </source>
</evidence>
<dbReference type="STRING" id="6573.A0A1C9U313"/>
<evidence type="ECO:0000313" key="6">
    <source>
        <dbReference type="EMBL" id="OWF39789.1"/>
    </source>
</evidence>
<keyword evidence="3" id="KW-0067">ATP-binding</keyword>
<protein>
    <submittedName>
        <fullName evidence="5 6">Heat shock 70 kDa protein</fullName>
    </submittedName>
</protein>
<evidence type="ECO:0000256" key="1">
    <source>
        <dbReference type="ARBA" id="ARBA00007381"/>
    </source>
</evidence>
<gene>
    <name evidence="6" type="ORF">KP79_PYT15424</name>
</gene>
<dbReference type="Proteomes" id="UP000242188">
    <property type="component" value="Unassembled WGS sequence"/>
</dbReference>
<evidence type="ECO:0000313" key="7">
    <source>
        <dbReference type="Proteomes" id="UP000242188"/>
    </source>
</evidence>
<dbReference type="InterPro" id="IPR013126">
    <property type="entry name" value="Hsp_70_fam"/>
</dbReference>
<dbReference type="GO" id="GO:0005524">
    <property type="term" value="F:ATP binding"/>
    <property type="evidence" value="ECO:0007669"/>
    <property type="project" value="UniProtKB-KW"/>
</dbReference>
<reference evidence="6 7" key="2">
    <citation type="journal article" date="2017" name="Nat. Ecol. Evol.">
        <title>Scallop genome provides insights into evolution of bilaterian karyotype and development.</title>
        <authorList>
            <person name="Wang S."/>
            <person name="Zhang J."/>
            <person name="Jiao W."/>
            <person name="Li J."/>
            <person name="Xun X."/>
            <person name="Sun Y."/>
            <person name="Guo X."/>
            <person name="Huan P."/>
            <person name="Dong B."/>
            <person name="Zhang L."/>
            <person name="Hu X."/>
            <person name="Sun X."/>
            <person name="Wang J."/>
            <person name="Zhao C."/>
            <person name="Wang Y."/>
            <person name="Wang D."/>
            <person name="Huang X."/>
            <person name="Wang R."/>
            <person name="Lv J."/>
            <person name="Li Y."/>
            <person name="Zhang Z."/>
            <person name="Liu B."/>
            <person name="Lu W."/>
            <person name="Hui Y."/>
            <person name="Liang J."/>
            <person name="Zhou Z."/>
            <person name="Hou R."/>
            <person name="Li X."/>
            <person name="Liu Y."/>
            <person name="Li H."/>
            <person name="Ning X."/>
            <person name="Lin Y."/>
            <person name="Zhao L."/>
            <person name="Xing Q."/>
            <person name="Dou J."/>
            <person name="Li Y."/>
            <person name="Mao J."/>
            <person name="Guo H."/>
            <person name="Dou H."/>
            <person name="Li T."/>
            <person name="Mu C."/>
            <person name="Jiang W."/>
            <person name="Fu Q."/>
            <person name="Fu X."/>
            <person name="Miao Y."/>
            <person name="Liu J."/>
            <person name="Yu Q."/>
            <person name="Li R."/>
            <person name="Liao H."/>
            <person name="Li X."/>
            <person name="Kong Y."/>
            <person name="Jiang Z."/>
            <person name="Chourrout D."/>
            <person name="Li R."/>
            <person name="Bao Z."/>
        </authorList>
    </citation>
    <scope>NUCLEOTIDE SEQUENCE [LARGE SCALE GENOMIC DNA]</scope>
    <source>
        <strain evidence="6 7">PY_sf001</strain>
    </source>
</reference>
<reference evidence="5" key="1">
    <citation type="journal article" date="2016" name="Fish Shellfish Immunol.">
        <title>Hsp70 gene expansions in the scallop (Patinopecten yessoensis) genome and their expression regulation after exposure to the toxic dinoflagellate Alexandrium catenella.</title>
        <authorList>
            <person name="Cheng J."/>
            <person name="Xun X."/>
            <person name="Kong Y."/>
            <person name="Wang S."/>
            <person name="Yang Z."/>
            <person name="Li Y."/>
            <person name="Kong D."/>
            <person name="Wang S."/>
            <person name="Zhang L."/>
            <person name="Hu X."/>
            <person name="Bao Z."/>
        </authorList>
    </citation>
    <scope>NUCLEOTIDE SEQUENCE</scope>
    <source>
        <strain evidence="5">PYE.11015.12.HSPA12</strain>
    </source>
</reference>
<accession>A0A1C9U313</accession>
<dbReference type="AlphaFoldDB" id="A0A1C9U313"/>
<keyword evidence="7" id="KW-1185">Reference proteome</keyword>
<dbReference type="OrthoDB" id="6096140at2759"/>
<dbReference type="PANTHER" id="PTHR14187:SF5">
    <property type="entry name" value="HEAT SHOCK 70 KDA PROTEIN 12A"/>
    <property type="match status" value="1"/>
</dbReference>
<dbReference type="EMBL" id="KX085114">
    <property type="protein sequence ID" value="AOR17371.1"/>
    <property type="molecule type" value="mRNA"/>
</dbReference>
<dbReference type="SUPFAM" id="SSF53067">
    <property type="entry name" value="Actin-like ATPase domain"/>
    <property type="match status" value="2"/>
</dbReference>
<comment type="similarity">
    <text evidence="1">Belongs to the heat shock protein 70 family.</text>
</comment>
<dbReference type="CDD" id="cd10229">
    <property type="entry name" value="ASKHA_NBD_HSP70_HSPA12"/>
    <property type="match status" value="1"/>
</dbReference>
<evidence type="ECO:0000256" key="4">
    <source>
        <dbReference type="SAM" id="MobiDB-lite"/>
    </source>
</evidence>
<organism evidence="5">
    <name type="scientific">Mizuhopecten yessoensis</name>
    <name type="common">Japanese scallop</name>
    <name type="synonym">Patinopecten yessoensis</name>
    <dbReference type="NCBI Taxonomy" id="6573"/>
    <lineage>
        <taxon>Eukaryota</taxon>
        <taxon>Metazoa</taxon>
        <taxon>Spiralia</taxon>
        <taxon>Lophotrochozoa</taxon>
        <taxon>Mollusca</taxon>
        <taxon>Bivalvia</taxon>
        <taxon>Autobranchia</taxon>
        <taxon>Pteriomorphia</taxon>
        <taxon>Pectinida</taxon>
        <taxon>Pectinoidea</taxon>
        <taxon>Pectinidae</taxon>
        <taxon>Mizuhopecten</taxon>
    </lineage>
</organism>